<proteinExistence type="predicted"/>
<dbReference type="PANTHER" id="PTHR31302:SF31">
    <property type="entry name" value="PHOSPHODIESTERASE YAEI"/>
    <property type="match status" value="1"/>
</dbReference>
<dbReference type="InterPro" id="IPR029052">
    <property type="entry name" value="Metallo-depent_PP-like"/>
</dbReference>
<dbReference type="InterPro" id="IPR004843">
    <property type="entry name" value="Calcineurin-like_PHP"/>
</dbReference>
<evidence type="ECO:0000259" key="3">
    <source>
        <dbReference type="Pfam" id="PF00149"/>
    </source>
</evidence>
<keyword evidence="1" id="KW-0479">Metal-binding</keyword>
<dbReference type="EMBL" id="FQXJ01000019">
    <property type="protein sequence ID" value="SHI49006.1"/>
    <property type="molecule type" value="Genomic_DNA"/>
</dbReference>
<dbReference type="GO" id="GO:0046872">
    <property type="term" value="F:metal ion binding"/>
    <property type="evidence" value="ECO:0007669"/>
    <property type="project" value="UniProtKB-KW"/>
</dbReference>
<dbReference type="OrthoDB" id="9780884at2"/>
<dbReference type="Gene3D" id="3.60.21.10">
    <property type="match status" value="1"/>
</dbReference>
<dbReference type="RefSeq" id="WP_073031843.1">
    <property type="nucleotide sequence ID" value="NZ_FQXJ01000019.1"/>
</dbReference>
<keyword evidence="5" id="KW-1185">Reference proteome</keyword>
<evidence type="ECO:0000256" key="2">
    <source>
        <dbReference type="ARBA" id="ARBA00022801"/>
    </source>
</evidence>
<dbReference type="Proteomes" id="UP000183954">
    <property type="component" value="Unassembled WGS sequence"/>
</dbReference>
<dbReference type="GO" id="GO:0016020">
    <property type="term" value="C:membrane"/>
    <property type="evidence" value="ECO:0007669"/>
    <property type="project" value="GOC"/>
</dbReference>
<keyword evidence="2" id="KW-0378">Hydrolase</keyword>
<gene>
    <name evidence="4" type="ORF">SAMN02746098_04166</name>
</gene>
<dbReference type="SUPFAM" id="SSF56300">
    <property type="entry name" value="Metallo-dependent phosphatases"/>
    <property type="match status" value="1"/>
</dbReference>
<dbReference type="PANTHER" id="PTHR31302">
    <property type="entry name" value="TRANSMEMBRANE PROTEIN WITH METALLOPHOSPHOESTERASE DOMAIN-RELATED"/>
    <property type="match status" value="1"/>
</dbReference>
<dbReference type="InterPro" id="IPR051158">
    <property type="entry name" value="Metallophosphoesterase_sf"/>
</dbReference>
<evidence type="ECO:0000313" key="5">
    <source>
        <dbReference type="Proteomes" id="UP000183954"/>
    </source>
</evidence>
<dbReference type="GO" id="GO:0009245">
    <property type="term" value="P:lipid A biosynthetic process"/>
    <property type="evidence" value="ECO:0007669"/>
    <property type="project" value="TreeGrafter"/>
</dbReference>
<name>A0A1M6BJZ3_9FIRM</name>
<evidence type="ECO:0000256" key="1">
    <source>
        <dbReference type="ARBA" id="ARBA00022723"/>
    </source>
</evidence>
<sequence length="270" mass="29931">MEAKLLSRRTFILGGIATLSYLYFDLHSIAVKRYTIKISKLPAEFQGFTILHLTDLHSKEYGDSQRDLIELINRQQFDAVAITGDLVDKSNPSMKPAISLVKGLQSKPIFFVSGNHEWWTNYQIKSSLEDQGVHILENGHFKYNIGNSHIWIMGVDDPYLGRDQLERAIAGVSDSEPKVLLAHAPNIFSKAINRKIDLVLVGHTHGGQVRLPLVGAVAVPGQGLFPELDYGQFTAGSTNMIINGGLGESVLPIRVYNRPEIVLITLVSFP</sequence>
<accession>A0A1M6BJZ3</accession>
<dbReference type="AlphaFoldDB" id="A0A1M6BJZ3"/>
<organism evidence="4 5">
    <name type="scientific">Desulfosporosinus lacus DSM 15449</name>
    <dbReference type="NCBI Taxonomy" id="1121420"/>
    <lineage>
        <taxon>Bacteria</taxon>
        <taxon>Bacillati</taxon>
        <taxon>Bacillota</taxon>
        <taxon>Clostridia</taxon>
        <taxon>Eubacteriales</taxon>
        <taxon>Desulfitobacteriaceae</taxon>
        <taxon>Desulfosporosinus</taxon>
    </lineage>
</organism>
<evidence type="ECO:0000313" key="4">
    <source>
        <dbReference type="EMBL" id="SHI49006.1"/>
    </source>
</evidence>
<reference evidence="5" key="1">
    <citation type="submission" date="2016-11" db="EMBL/GenBank/DDBJ databases">
        <authorList>
            <person name="Varghese N."/>
            <person name="Submissions S."/>
        </authorList>
    </citation>
    <scope>NUCLEOTIDE SEQUENCE [LARGE SCALE GENOMIC DNA]</scope>
    <source>
        <strain evidence="5">DSM 15449</strain>
    </source>
</reference>
<dbReference type="STRING" id="1121420.SAMN02746098_04166"/>
<protein>
    <recommendedName>
        <fullName evidence="3">Calcineurin-like phosphoesterase domain-containing protein</fullName>
    </recommendedName>
</protein>
<feature type="domain" description="Calcineurin-like phosphoesterase" evidence="3">
    <location>
        <begin position="48"/>
        <end position="206"/>
    </location>
</feature>
<dbReference type="CDD" id="cd07385">
    <property type="entry name" value="MPP_YkuE_C"/>
    <property type="match status" value="1"/>
</dbReference>
<dbReference type="GO" id="GO:0008758">
    <property type="term" value="F:UDP-2,3-diacylglucosamine hydrolase activity"/>
    <property type="evidence" value="ECO:0007669"/>
    <property type="project" value="TreeGrafter"/>
</dbReference>
<dbReference type="Pfam" id="PF00149">
    <property type="entry name" value="Metallophos"/>
    <property type="match status" value="1"/>
</dbReference>